<dbReference type="AlphaFoldDB" id="A0A929RWW9"/>
<gene>
    <name evidence="2" type="ORF">HXK21_01880</name>
</gene>
<dbReference type="RefSeq" id="WP_303762927.1">
    <property type="nucleotide sequence ID" value="NZ_JABZGR010000003.1"/>
</dbReference>
<proteinExistence type="predicted"/>
<dbReference type="InterPro" id="IPR008969">
    <property type="entry name" value="CarboxyPept-like_regulatory"/>
</dbReference>
<dbReference type="SUPFAM" id="SSF56935">
    <property type="entry name" value="Porins"/>
    <property type="match status" value="1"/>
</dbReference>
<comment type="caution">
    <text evidence="2">The sequence shown here is derived from an EMBL/GenBank/DDBJ whole genome shotgun (WGS) entry which is preliminary data.</text>
</comment>
<reference evidence="2" key="1">
    <citation type="submission" date="2020-04" db="EMBL/GenBank/DDBJ databases">
        <title>Deep metagenomics examines the oral microbiome during advanced dental caries in children, revealing novel taxa and co-occurrences with host molecules.</title>
        <authorList>
            <person name="Baker J.L."/>
            <person name="Morton J.T."/>
            <person name="Dinis M."/>
            <person name="Alvarez R."/>
            <person name="Tran N.C."/>
            <person name="Knight R."/>
            <person name="Edlund A."/>
        </authorList>
    </citation>
    <scope>NUCLEOTIDE SEQUENCE</scope>
    <source>
        <strain evidence="2">JCVI_34_bin.1</strain>
    </source>
</reference>
<evidence type="ECO:0000313" key="2">
    <source>
        <dbReference type="EMBL" id="MBF0969781.1"/>
    </source>
</evidence>
<accession>A0A929RWW9</accession>
<evidence type="ECO:0000256" key="1">
    <source>
        <dbReference type="SAM" id="SignalP"/>
    </source>
</evidence>
<keyword evidence="1" id="KW-0732">Signal</keyword>
<name>A0A929RWW9_9BACT</name>
<dbReference type="Proteomes" id="UP000704068">
    <property type="component" value="Unassembled WGS sequence"/>
</dbReference>
<dbReference type="SUPFAM" id="SSF49464">
    <property type="entry name" value="Carboxypeptidase regulatory domain-like"/>
    <property type="match status" value="1"/>
</dbReference>
<keyword evidence="2" id="KW-0378">Hydrolase</keyword>
<sequence>MLRPLLSMLLALVATFTVAQTTLRGKVSDEKNLLLGSVTVKAYIAGKSNILAYTRTDDRGTFSLPVSTPVQRLTLKFSRMGYRTETLEVDNRDTLLNVQLHTSDDELREVTVRAPIVRKLGDTISYNVDQLKAKSDRYIEDVIRRIPGISINASGQIKYQGEDINHFYIEGVDMLEGNYMLATQNVRPDDIASVDVYENHQAIKALKDREFSKRAALNLKLKKKSLLRPIGEAKAGIGVGKNPTWLGGLFGLFIASGHQHLLTGKGNNFSENYNGQGGGGYFSPDVPAPTAQYAFADLPFGSSVFPQGRYYHNRSAMGSVNNIFKIDKDRQLTVNADYAFNDNHFDQQKRTEYYAAGAAPVLVIEDNAARLRQQSARIRLRWERNADRIFFTNALDLEGIFLRNRFNLSAAEVRQSNLQNRFSAADRLEWTRQGGKRGYLQIISQIGITNIPKNHIEALSTRADTLLLRQAATGLCISTATSSTLSWLLGGNGRAGSLGSTFSLRTLFDNYQSEQHRFHPTTDNDVHGYRLTAGASLFYKVYFLRLRWEASLPINFYSLRYRNVTDRSTYLLNRPYLSPHLSVLGRLIKDVNMEIGAGITHTIGDMTNFITHPIYTTYRDLVTQGNGTMNFSKRQYVDATIFQRDVYKGRSFKLFGGYSVTNHNRLNGMQVSDGITITEQVANNNKQKMWNCGLALMKHDYGTHLVLKLSGDVMGSSTAFLRNTQTLTSRNLRVRLAASAEKPLFRNAVNLILNAAWGNAAGSIQGLPSSFSALNTFDGGARLLIYPAKNWELRLSGSYNATERRARHFVHAFFLDAGVRWSKGRFDFELNGRNLTNCRQYTIREYILNDVYTYTYFLRPAECLLSIKYKF</sequence>
<keyword evidence="2" id="KW-0121">Carboxypeptidase</keyword>
<dbReference type="EMBL" id="JABZGR010000003">
    <property type="protein sequence ID" value="MBF0969781.1"/>
    <property type="molecule type" value="Genomic_DNA"/>
</dbReference>
<protein>
    <submittedName>
        <fullName evidence="2">Carboxypeptidase-like regulatory domain-containing protein</fullName>
    </submittedName>
</protein>
<evidence type="ECO:0000313" key="3">
    <source>
        <dbReference type="Proteomes" id="UP000704068"/>
    </source>
</evidence>
<dbReference type="GO" id="GO:0004180">
    <property type="term" value="F:carboxypeptidase activity"/>
    <property type="evidence" value="ECO:0007669"/>
    <property type="project" value="UniProtKB-KW"/>
</dbReference>
<feature type="chain" id="PRO_5036996693" evidence="1">
    <location>
        <begin position="20"/>
        <end position="871"/>
    </location>
</feature>
<keyword evidence="2" id="KW-0645">Protease</keyword>
<feature type="signal peptide" evidence="1">
    <location>
        <begin position="1"/>
        <end position="19"/>
    </location>
</feature>
<organism evidence="2 3">
    <name type="scientific">Alloprevotella tannerae</name>
    <dbReference type="NCBI Taxonomy" id="76122"/>
    <lineage>
        <taxon>Bacteria</taxon>
        <taxon>Pseudomonadati</taxon>
        <taxon>Bacteroidota</taxon>
        <taxon>Bacteroidia</taxon>
        <taxon>Bacteroidales</taxon>
        <taxon>Prevotellaceae</taxon>
        <taxon>Alloprevotella</taxon>
    </lineage>
</organism>